<comment type="subcellular location">
    <subcellularLocation>
        <location evidence="1">Golgi apparatus membrane</location>
        <topology evidence="1">Single-pass type IV membrane protein</topology>
    </subcellularLocation>
</comment>
<keyword evidence="7 8" id="KW-0472">Membrane</keyword>
<evidence type="ECO:0000256" key="8">
    <source>
        <dbReference type="PIRNR" id="PIRNR028865"/>
    </source>
</evidence>
<keyword evidence="4 8" id="KW-0653">Protein transport</keyword>
<dbReference type="GO" id="GO:0000139">
    <property type="term" value="C:Golgi membrane"/>
    <property type="evidence" value="ECO:0007669"/>
    <property type="project" value="UniProtKB-SubCell"/>
</dbReference>
<keyword evidence="2 8" id="KW-0813">Transport</keyword>
<dbReference type="GO" id="GO:0031201">
    <property type="term" value="C:SNARE complex"/>
    <property type="evidence" value="ECO:0007669"/>
    <property type="project" value="TreeGrafter"/>
</dbReference>
<proteinExistence type="inferred from homology"/>
<protein>
    <recommendedName>
        <fullName evidence="8">Membrin</fullName>
    </recommendedName>
</protein>
<name>A0A7S1SKX6_9CHLO</name>
<dbReference type="Gene3D" id="1.20.5.110">
    <property type="match status" value="1"/>
</dbReference>
<dbReference type="GO" id="GO:0005789">
    <property type="term" value="C:endoplasmic reticulum membrane"/>
    <property type="evidence" value="ECO:0007669"/>
    <property type="project" value="TreeGrafter"/>
</dbReference>
<evidence type="ECO:0000256" key="10">
    <source>
        <dbReference type="SAM" id="Phobius"/>
    </source>
</evidence>
<dbReference type="PIRSF" id="PIRSF028865">
    <property type="entry name" value="Membrin-2"/>
    <property type="match status" value="1"/>
</dbReference>
<evidence type="ECO:0000256" key="5">
    <source>
        <dbReference type="ARBA" id="ARBA00022989"/>
    </source>
</evidence>
<dbReference type="Pfam" id="PF12352">
    <property type="entry name" value="V-SNARE_C"/>
    <property type="match status" value="1"/>
</dbReference>
<evidence type="ECO:0000256" key="1">
    <source>
        <dbReference type="ARBA" id="ARBA00004409"/>
    </source>
</evidence>
<keyword evidence="6" id="KW-0333">Golgi apparatus</keyword>
<dbReference type="PANTHER" id="PTHR21230">
    <property type="entry name" value="VESICLE TRANSPORT V-SNARE PROTEIN VTI1-RELATED"/>
    <property type="match status" value="1"/>
</dbReference>
<evidence type="ECO:0000256" key="9">
    <source>
        <dbReference type="SAM" id="MobiDB-lite"/>
    </source>
</evidence>
<accession>A0A7S1SKX6</accession>
<dbReference type="GO" id="GO:0015031">
    <property type="term" value="P:protein transport"/>
    <property type="evidence" value="ECO:0007669"/>
    <property type="project" value="UniProtKB-KW"/>
</dbReference>
<feature type="transmembrane region" description="Helical" evidence="10">
    <location>
        <begin position="202"/>
        <end position="223"/>
    </location>
</feature>
<dbReference type="PANTHER" id="PTHR21230:SF1">
    <property type="entry name" value="GOLGI SNAP RECEPTOR COMPLEX MEMBER 2"/>
    <property type="match status" value="1"/>
</dbReference>
<dbReference type="GO" id="GO:0000149">
    <property type="term" value="F:SNARE binding"/>
    <property type="evidence" value="ECO:0007669"/>
    <property type="project" value="TreeGrafter"/>
</dbReference>
<dbReference type="InterPro" id="IPR027027">
    <property type="entry name" value="GOSR2/Membrin/Bos1"/>
</dbReference>
<keyword evidence="5 10" id="KW-1133">Transmembrane helix</keyword>
<dbReference type="GO" id="GO:0006906">
    <property type="term" value="P:vesicle fusion"/>
    <property type="evidence" value="ECO:0007669"/>
    <property type="project" value="TreeGrafter"/>
</dbReference>
<evidence type="ECO:0000256" key="3">
    <source>
        <dbReference type="ARBA" id="ARBA00022692"/>
    </source>
</evidence>
<evidence type="ECO:0000256" key="4">
    <source>
        <dbReference type="ARBA" id="ARBA00022927"/>
    </source>
</evidence>
<evidence type="ECO:0000256" key="6">
    <source>
        <dbReference type="ARBA" id="ARBA00023034"/>
    </source>
</evidence>
<dbReference type="GO" id="GO:0012507">
    <property type="term" value="C:ER to Golgi transport vesicle membrane"/>
    <property type="evidence" value="ECO:0007669"/>
    <property type="project" value="TreeGrafter"/>
</dbReference>
<dbReference type="SUPFAM" id="SSF58038">
    <property type="entry name" value="SNARE fusion complex"/>
    <property type="match status" value="1"/>
</dbReference>
<gene>
    <name evidence="11" type="ORF">TCHU04912_LOCUS3755</name>
</gene>
<comment type="similarity">
    <text evidence="8">Belongs to the GOSR2 family.</text>
</comment>
<evidence type="ECO:0000313" key="11">
    <source>
        <dbReference type="EMBL" id="CAD9201522.1"/>
    </source>
</evidence>
<sequence>MADIQGLHSQAKRLILSLRAGLERLEATEAAGGAPHGLSTDMRQKLTDLIRTSQQMDSQWRMQVLNESAAKKNIWKRKVEQIGEETDTLRLALDRFAGREAARTREAEEREELFHRGPRAGGSEMGDWQRDMNEEAAMASSVGNAKGVLEDAFNQGAAILTNMAGQRERLKATQRKMRDVLSSIGLSDSLLKVIDRRQRLDAIIVYGGMLLTLLLLFLAWWYFRS</sequence>
<dbReference type="GO" id="GO:0031902">
    <property type="term" value="C:late endosome membrane"/>
    <property type="evidence" value="ECO:0007669"/>
    <property type="project" value="TreeGrafter"/>
</dbReference>
<keyword evidence="3 10" id="KW-0812">Transmembrane</keyword>
<dbReference type="AlphaFoldDB" id="A0A7S1SKX6"/>
<feature type="compositionally biased region" description="Basic and acidic residues" evidence="9">
    <location>
        <begin position="102"/>
        <end position="115"/>
    </location>
</feature>
<feature type="region of interest" description="Disordered" evidence="9">
    <location>
        <begin position="102"/>
        <end position="126"/>
    </location>
</feature>
<reference evidence="11" key="1">
    <citation type="submission" date="2021-01" db="EMBL/GenBank/DDBJ databases">
        <authorList>
            <person name="Corre E."/>
            <person name="Pelletier E."/>
            <person name="Niang G."/>
            <person name="Scheremetjew M."/>
            <person name="Finn R."/>
            <person name="Kale V."/>
            <person name="Holt S."/>
            <person name="Cochrane G."/>
            <person name="Meng A."/>
            <person name="Brown T."/>
            <person name="Cohen L."/>
        </authorList>
    </citation>
    <scope>NUCLEOTIDE SEQUENCE</scope>
    <source>
        <strain evidence="11">PLY429</strain>
    </source>
</reference>
<evidence type="ECO:0000256" key="2">
    <source>
        <dbReference type="ARBA" id="ARBA00022448"/>
    </source>
</evidence>
<dbReference type="EMBL" id="HBGG01007556">
    <property type="protein sequence ID" value="CAD9201522.1"/>
    <property type="molecule type" value="Transcribed_RNA"/>
</dbReference>
<evidence type="ECO:0000256" key="7">
    <source>
        <dbReference type="ARBA" id="ARBA00023136"/>
    </source>
</evidence>
<comment type="function">
    <text evidence="8">Involved in transport of proteins from the cis/medial-Golgi to the trans-Golgi network.</text>
</comment>
<organism evidence="11">
    <name type="scientific">Tetraselmis chuii</name>
    <dbReference type="NCBI Taxonomy" id="63592"/>
    <lineage>
        <taxon>Eukaryota</taxon>
        <taxon>Viridiplantae</taxon>
        <taxon>Chlorophyta</taxon>
        <taxon>core chlorophytes</taxon>
        <taxon>Chlorodendrophyceae</taxon>
        <taxon>Chlorodendrales</taxon>
        <taxon>Chlorodendraceae</taxon>
        <taxon>Tetraselmis</taxon>
    </lineage>
</organism>
<dbReference type="GO" id="GO:0005484">
    <property type="term" value="F:SNAP receptor activity"/>
    <property type="evidence" value="ECO:0007669"/>
    <property type="project" value="InterPro"/>
</dbReference>